<dbReference type="CDD" id="cd16123">
    <property type="entry name" value="RA_RASSF7_like"/>
    <property type="match status" value="1"/>
</dbReference>
<dbReference type="InterPro" id="IPR033593">
    <property type="entry name" value="N-RASSF"/>
</dbReference>
<protein>
    <submittedName>
        <fullName evidence="4">Ras association domain-containing protein 10 isoform X1</fullName>
    </submittedName>
</protein>
<evidence type="ECO:0000313" key="3">
    <source>
        <dbReference type="Proteomes" id="UP000085678"/>
    </source>
</evidence>
<evidence type="ECO:0000256" key="1">
    <source>
        <dbReference type="SAM" id="MobiDB-lite"/>
    </source>
</evidence>
<feature type="compositionally biased region" description="Basic and acidic residues" evidence="1">
    <location>
        <begin position="132"/>
        <end position="168"/>
    </location>
</feature>
<dbReference type="InterPro" id="IPR048945">
    <property type="entry name" value="RASSF8/10_RA"/>
</dbReference>
<dbReference type="Pfam" id="PF21712">
    <property type="entry name" value="RASSF8-10_RA"/>
    <property type="match status" value="1"/>
</dbReference>
<evidence type="ECO:0000259" key="2">
    <source>
        <dbReference type="PROSITE" id="PS50200"/>
    </source>
</evidence>
<dbReference type="InterPro" id="IPR000159">
    <property type="entry name" value="RA_dom"/>
</dbReference>
<dbReference type="GeneID" id="106156235"/>
<proteinExistence type="predicted"/>
<reference evidence="4" key="1">
    <citation type="submission" date="2025-08" db="UniProtKB">
        <authorList>
            <consortium name="RefSeq"/>
        </authorList>
    </citation>
    <scope>IDENTIFICATION</scope>
    <source>
        <tissue evidence="4">Gonads</tissue>
    </source>
</reference>
<gene>
    <name evidence="4" type="primary">LOC106156235</name>
</gene>
<evidence type="ECO:0000313" key="4">
    <source>
        <dbReference type="RefSeq" id="XP_013386837.1"/>
    </source>
</evidence>
<sequence>MNNSFKGSPGLRAHESDNMDGIPPGAPEIPVLVGGCEKWVTGLTKRTTCDDVIYALLQTERNTNSSIDTQSYVVFERWRDMERPLQGRTKILKVWRAWGNEQENVTFTMRKINCVKDSREVIKSRRHRKPARDRSEKYDRRDSSSSRERNSGSRSTSKEKGQRVDRHKNAAITTASPSRLQTLEQLVQKVISQEKVIQDQMARLRDTDKEIEEHETLQHIHRVQENGENYVQDAYLKNIAEDSLEEVFQGVTPENMETYVKLLEQLVQLDDMINQEQTRIENLSYQILDESTTEAPSSESDESRWVHDRMRQGKGQSTSEVLQEANILRTALKRSISLNSSQRTEIERVNTTVNDVEMQLRLKREYLTSLMEEIEAEENLAGENFDEAFVSQDYPPNGGVYAGEVGDEFDISGGEEVISDNYYSTTHIPYVTVHTWENVSKYKNEDNDSNSDTGLSSLHSDEATPTPILETLV</sequence>
<feature type="region of interest" description="Disordered" evidence="1">
    <location>
        <begin position="121"/>
        <end position="177"/>
    </location>
</feature>
<dbReference type="PROSITE" id="PS50200">
    <property type="entry name" value="RA"/>
    <property type="match status" value="1"/>
</dbReference>
<name>A0A1S3HLD4_LINAN</name>
<feature type="region of interest" description="Disordered" evidence="1">
    <location>
        <begin position="443"/>
        <end position="473"/>
    </location>
</feature>
<dbReference type="GO" id="GO:0007165">
    <property type="term" value="P:signal transduction"/>
    <property type="evidence" value="ECO:0007669"/>
    <property type="project" value="InterPro"/>
</dbReference>
<dbReference type="Gene3D" id="3.10.20.90">
    <property type="entry name" value="Phosphatidylinositol 3-kinase Catalytic Subunit, Chain A, domain 1"/>
    <property type="match status" value="1"/>
</dbReference>
<keyword evidence="3" id="KW-1185">Reference proteome</keyword>
<dbReference type="RefSeq" id="XP_013386837.1">
    <property type="nucleotide sequence ID" value="XM_013531383.1"/>
</dbReference>
<feature type="region of interest" description="Disordered" evidence="1">
    <location>
        <begin position="1"/>
        <end position="26"/>
    </location>
</feature>
<dbReference type="STRING" id="7574.A0A1S3HLD4"/>
<dbReference type="Proteomes" id="UP000085678">
    <property type="component" value="Unplaced"/>
</dbReference>
<dbReference type="InterPro" id="IPR029071">
    <property type="entry name" value="Ubiquitin-like_domsf"/>
</dbReference>
<dbReference type="PANTHER" id="PTHR15286">
    <property type="entry name" value="RAS-ASSOCIATING DOMAIN CONTAINING PROTEIN"/>
    <property type="match status" value="1"/>
</dbReference>
<dbReference type="SUPFAM" id="SSF54236">
    <property type="entry name" value="Ubiquitin-like"/>
    <property type="match status" value="1"/>
</dbReference>
<dbReference type="InParanoid" id="A0A1S3HLD4"/>
<accession>A0A1S3HLD4</accession>
<dbReference type="PANTHER" id="PTHR15286:SF1">
    <property type="entry name" value="FI07216P"/>
    <property type="match status" value="1"/>
</dbReference>
<dbReference type="KEGG" id="lak:106156235"/>
<dbReference type="AlphaFoldDB" id="A0A1S3HLD4"/>
<organism evidence="3 4">
    <name type="scientific">Lingula anatina</name>
    <name type="common">Brachiopod</name>
    <name type="synonym">Lingula unguis</name>
    <dbReference type="NCBI Taxonomy" id="7574"/>
    <lineage>
        <taxon>Eukaryota</taxon>
        <taxon>Metazoa</taxon>
        <taxon>Spiralia</taxon>
        <taxon>Lophotrochozoa</taxon>
        <taxon>Brachiopoda</taxon>
        <taxon>Linguliformea</taxon>
        <taxon>Lingulata</taxon>
        <taxon>Lingulida</taxon>
        <taxon>Linguloidea</taxon>
        <taxon>Lingulidae</taxon>
        <taxon>Lingula</taxon>
    </lineage>
</organism>
<feature type="domain" description="Ras-associating" evidence="2">
    <location>
        <begin position="43"/>
        <end position="114"/>
    </location>
</feature>
<dbReference type="OrthoDB" id="10034447at2759"/>